<keyword evidence="1" id="KW-0472">Membrane</keyword>
<sequence>MKIVWKILCVICVLLGALGAISDLVEGSFSEDTALTVMVMLIFAGIFGYLAWIWRSKSPVKRAAEQMSNVAEAMKESNKAYKEMSKSLKRRAWRYRIVGIIVAAFGIRLWPLGNWSSFWISVGAVVLIIGIAIIFLGSPNEYNASTDVGAMITFNRKMTIEEIYEAFKNIENPLGSCYLGHFRTMKQPAMIYGPADSGDYLYFWLTKGGEIGFLGSSFLEGFIKDKINEPLIPAKSDFGENTAAYICYHSDLILLQKQLKESLENYAKTGQPLLIARSQPSQVYTFTEDFKLTGQHFSLCDQNEEVIYEVDGTVPLINLYIYDKEHTEIFRLTKEIGHALATYHFYYKGELYGTLEKQFALIRDKFKMQVKEGTLELTEYAGSIGNNYTVALNGRMIGAIMDDLNLTIHNLIFDNAVVIAYDDKYLPLLTAMAVMVAREIARDEEDE</sequence>
<keyword evidence="3" id="KW-1185">Reference proteome</keyword>
<feature type="transmembrane region" description="Helical" evidence="1">
    <location>
        <begin position="35"/>
        <end position="54"/>
    </location>
</feature>
<evidence type="ECO:0000313" key="3">
    <source>
        <dbReference type="Proteomes" id="UP000606720"/>
    </source>
</evidence>
<feature type="transmembrane region" description="Helical" evidence="1">
    <location>
        <begin position="117"/>
        <end position="136"/>
    </location>
</feature>
<evidence type="ECO:0000256" key="1">
    <source>
        <dbReference type="SAM" id="Phobius"/>
    </source>
</evidence>
<dbReference type="Pfam" id="PF04525">
    <property type="entry name" value="LOR"/>
    <property type="match status" value="1"/>
</dbReference>
<feature type="transmembrane region" description="Helical" evidence="1">
    <location>
        <begin position="93"/>
        <end position="111"/>
    </location>
</feature>
<gene>
    <name evidence="2" type="ORF">H8S17_10040</name>
</gene>
<organism evidence="2 3">
    <name type="scientific">Roseburia zhanii</name>
    <dbReference type="NCBI Taxonomy" id="2763064"/>
    <lineage>
        <taxon>Bacteria</taxon>
        <taxon>Bacillati</taxon>
        <taxon>Bacillota</taxon>
        <taxon>Clostridia</taxon>
        <taxon>Lachnospirales</taxon>
        <taxon>Lachnospiraceae</taxon>
        <taxon>Roseburia</taxon>
    </lineage>
</organism>
<proteinExistence type="predicted"/>
<reference evidence="2" key="1">
    <citation type="submission" date="2020-08" db="EMBL/GenBank/DDBJ databases">
        <title>Genome public.</title>
        <authorList>
            <person name="Liu C."/>
            <person name="Sun Q."/>
        </authorList>
    </citation>
    <scope>NUCLEOTIDE SEQUENCE</scope>
    <source>
        <strain evidence="2">BX1005</strain>
    </source>
</reference>
<dbReference type="AlphaFoldDB" id="A0A923LPJ0"/>
<name>A0A923LPJ0_9FIRM</name>
<dbReference type="RefSeq" id="WP_186867205.1">
    <property type="nucleotide sequence ID" value="NZ_JACOPH010000008.1"/>
</dbReference>
<evidence type="ECO:0000313" key="2">
    <source>
        <dbReference type="EMBL" id="MBC5714543.1"/>
    </source>
</evidence>
<protein>
    <submittedName>
        <fullName evidence="2">Uncharacterized protein</fullName>
    </submittedName>
</protein>
<dbReference type="EMBL" id="JACOPH010000008">
    <property type="protein sequence ID" value="MBC5714543.1"/>
    <property type="molecule type" value="Genomic_DNA"/>
</dbReference>
<accession>A0A923LPJ0</accession>
<dbReference type="InterPro" id="IPR007612">
    <property type="entry name" value="LOR"/>
</dbReference>
<dbReference type="Proteomes" id="UP000606720">
    <property type="component" value="Unassembled WGS sequence"/>
</dbReference>
<keyword evidence="1" id="KW-0812">Transmembrane</keyword>
<keyword evidence="1" id="KW-1133">Transmembrane helix</keyword>
<comment type="caution">
    <text evidence="2">The sequence shown here is derived from an EMBL/GenBank/DDBJ whole genome shotgun (WGS) entry which is preliminary data.</text>
</comment>